<name>A6JDI5_RAT</name>
<proteinExistence type="predicted"/>
<sequence length="118" mass="12790">MDSFSSLTCLGFSEEPIYPTSSKKHHLVLSSPGSSRSSKIQTCPVWPVSTHTRSLPISRTPSQGVIFRTLAVPVLSSLFSAFLGFPSHSPDLSTDSGKPSERPLCKTRLPGIVSIVRY</sequence>
<gene>
    <name evidence="1" type="ORF">rCG_21027</name>
</gene>
<evidence type="ECO:0000313" key="1">
    <source>
        <dbReference type="EMBL" id="EDL81379.1"/>
    </source>
</evidence>
<dbReference type="AlphaFoldDB" id="A6JDI5"/>
<dbReference type="EMBL" id="CH473982">
    <property type="protein sequence ID" value="EDL81379.1"/>
    <property type="molecule type" value="Genomic_DNA"/>
</dbReference>
<organism evidence="1 2">
    <name type="scientific">Rattus norvegicus</name>
    <name type="common">Rat</name>
    <dbReference type="NCBI Taxonomy" id="10116"/>
    <lineage>
        <taxon>Eukaryota</taxon>
        <taxon>Metazoa</taxon>
        <taxon>Chordata</taxon>
        <taxon>Craniata</taxon>
        <taxon>Vertebrata</taxon>
        <taxon>Euteleostomi</taxon>
        <taxon>Mammalia</taxon>
        <taxon>Eutheria</taxon>
        <taxon>Euarchontoglires</taxon>
        <taxon>Glires</taxon>
        <taxon>Rodentia</taxon>
        <taxon>Myomorpha</taxon>
        <taxon>Muroidea</taxon>
        <taxon>Muridae</taxon>
        <taxon>Murinae</taxon>
        <taxon>Rattus</taxon>
    </lineage>
</organism>
<accession>A6JDI5</accession>
<reference evidence="2" key="1">
    <citation type="submission" date="2005-09" db="EMBL/GenBank/DDBJ databases">
        <authorList>
            <person name="Mural R.J."/>
            <person name="Li P.W."/>
            <person name="Adams M.D."/>
            <person name="Amanatides P.G."/>
            <person name="Baden-Tillson H."/>
            <person name="Barnstead M."/>
            <person name="Chin S.H."/>
            <person name="Dew I."/>
            <person name="Evans C.A."/>
            <person name="Ferriera S."/>
            <person name="Flanigan M."/>
            <person name="Fosler C."/>
            <person name="Glodek A."/>
            <person name="Gu Z."/>
            <person name="Holt R.A."/>
            <person name="Jennings D."/>
            <person name="Kraft C.L."/>
            <person name="Lu F."/>
            <person name="Nguyen T."/>
            <person name="Nusskern D.R."/>
            <person name="Pfannkoch C.M."/>
            <person name="Sitter C."/>
            <person name="Sutton G.G."/>
            <person name="Venter J.C."/>
            <person name="Wang Z."/>
            <person name="Woodage T."/>
            <person name="Zheng X.H."/>
            <person name="Zhong F."/>
        </authorList>
    </citation>
    <scope>NUCLEOTIDE SEQUENCE [LARGE SCALE GENOMIC DNA]</scope>
    <source>
        <strain>BN</strain>
        <strain evidence="2">Sprague-Dawley</strain>
    </source>
</reference>
<protein>
    <submittedName>
        <fullName evidence="1">RCG21027</fullName>
    </submittedName>
</protein>
<evidence type="ECO:0000313" key="2">
    <source>
        <dbReference type="Proteomes" id="UP000234681"/>
    </source>
</evidence>
<dbReference type="Proteomes" id="UP000234681">
    <property type="component" value="Chromosome 6"/>
</dbReference>